<evidence type="ECO:0000259" key="9">
    <source>
        <dbReference type="PROSITE" id="PS51508"/>
    </source>
</evidence>
<feature type="domain" description="CKK" evidence="9">
    <location>
        <begin position="196"/>
        <end position="330"/>
    </location>
</feature>
<dbReference type="PROSITE" id="PS51508">
    <property type="entry name" value="CKK"/>
    <property type="match status" value="1"/>
</dbReference>
<comment type="caution">
    <text evidence="10">The sequence shown here is derived from an EMBL/GenBank/DDBJ whole genome shotgun (WGS) entry which is preliminary data.</text>
</comment>
<evidence type="ECO:0000256" key="5">
    <source>
        <dbReference type="ARBA" id="ARBA00023212"/>
    </source>
</evidence>
<dbReference type="EMBL" id="JAWDJR010000002">
    <property type="protein sequence ID" value="KAK9980087.1"/>
    <property type="molecule type" value="Genomic_DNA"/>
</dbReference>
<dbReference type="InterPro" id="IPR038209">
    <property type="entry name" value="CKK_dom_sf"/>
</dbReference>
<dbReference type="AlphaFoldDB" id="A0AAW2B3S8"/>
<keyword evidence="11" id="KW-1185">Reference proteome</keyword>
<comment type="subcellular location">
    <subcellularLocation>
        <location evidence="1">Cytoplasm</location>
        <location evidence="1">Cytoskeleton</location>
    </subcellularLocation>
</comment>
<reference evidence="10 11" key="1">
    <citation type="submission" date="2024-05" db="EMBL/GenBank/DDBJ databases">
        <title>A high-quality chromosomal-level genome assembly of Topmouth culter (Culter alburnus).</title>
        <authorList>
            <person name="Zhao H."/>
        </authorList>
    </citation>
    <scope>NUCLEOTIDE SEQUENCE [LARGE SCALE GENOMIC DNA]</scope>
    <source>
        <strain evidence="10">CATC2023</strain>
        <tissue evidence="10">Muscle</tissue>
    </source>
</reference>
<dbReference type="InterPro" id="IPR036872">
    <property type="entry name" value="CH_dom_sf"/>
</dbReference>
<dbReference type="GO" id="GO:0036449">
    <property type="term" value="C:microtubule minus-end"/>
    <property type="evidence" value="ECO:0007669"/>
    <property type="project" value="TreeGrafter"/>
</dbReference>
<feature type="domain" description="Calponin-homology (CH)" evidence="8">
    <location>
        <begin position="1"/>
        <end position="114"/>
    </location>
</feature>
<sequence length="333" mass="37609">MCNPQGRYRKEDSKARSALRLPLVDNILKDNTDGCALAALLHFYCPDAVPLEDICIKETMSLADSLYNLQLIQEFCRENLSNCCHFTLEDMLYASSTIKSNYLVFMAELFWWCEVVKPSFVRPRTLNTKASNSSQSNNMAPITKQNLIHRPGSPEQSRPESTEGFLSPCPSVSGNGENWELESTTSSAASNTEYTGPKLYKEPSAKSNKYIIQNALAHCCLAGRVNEGQKNKILEEMEKTEANNFLILFRDTGCQFRSLYSYYPEAEEINKLAGIGPKTITPKMIENLYKYSSDKKQFSKIPAKTMSASVDAITIYSHLWQNKKQNTPKKLLK</sequence>
<dbReference type="GO" id="GO:0051011">
    <property type="term" value="F:microtubule minus-end binding"/>
    <property type="evidence" value="ECO:0007669"/>
    <property type="project" value="TreeGrafter"/>
</dbReference>
<dbReference type="GO" id="GO:0031122">
    <property type="term" value="P:cytoplasmic microtubule organization"/>
    <property type="evidence" value="ECO:0007669"/>
    <property type="project" value="TreeGrafter"/>
</dbReference>
<dbReference type="GO" id="GO:0005516">
    <property type="term" value="F:calmodulin binding"/>
    <property type="evidence" value="ECO:0007669"/>
    <property type="project" value="InterPro"/>
</dbReference>
<evidence type="ECO:0000256" key="1">
    <source>
        <dbReference type="ARBA" id="ARBA00004245"/>
    </source>
</evidence>
<dbReference type="InterPro" id="IPR011033">
    <property type="entry name" value="PRC_barrel-like_sf"/>
</dbReference>
<organism evidence="10 11">
    <name type="scientific">Culter alburnus</name>
    <name type="common">Topmouth culter</name>
    <dbReference type="NCBI Taxonomy" id="194366"/>
    <lineage>
        <taxon>Eukaryota</taxon>
        <taxon>Metazoa</taxon>
        <taxon>Chordata</taxon>
        <taxon>Craniata</taxon>
        <taxon>Vertebrata</taxon>
        <taxon>Euteleostomi</taxon>
        <taxon>Actinopterygii</taxon>
        <taxon>Neopterygii</taxon>
        <taxon>Teleostei</taxon>
        <taxon>Ostariophysi</taxon>
        <taxon>Cypriniformes</taxon>
        <taxon>Xenocyprididae</taxon>
        <taxon>Xenocypridinae</taxon>
        <taxon>Culter</taxon>
    </lineage>
</organism>
<dbReference type="Pfam" id="PF08683">
    <property type="entry name" value="CAMSAP_CKK"/>
    <property type="match status" value="1"/>
</dbReference>
<evidence type="ECO:0000256" key="2">
    <source>
        <dbReference type="ARBA" id="ARBA00022490"/>
    </source>
</evidence>
<comment type="similarity">
    <text evidence="6">Belongs to the CAMSAP1 family.</text>
</comment>
<dbReference type="PROSITE" id="PS50021">
    <property type="entry name" value="CH"/>
    <property type="match status" value="1"/>
</dbReference>
<dbReference type="Proteomes" id="UP001479290">
    <property type="component" value="Unassembled WGS sequence"/>
</dbReference>
<keyword evidence="4" id="KW-0175">Coiled coil</keyword>
<name>A0AAW2B3S8_CULAL</name>
<feature type="region of interest" description="Disordered" evidence="7">
    <location>
        <begin position="127"/>
        <end position="197"/>
    </location>
</feature>
<dbReference type="FunFam" id="3.10.20.360:FF:000001">
    <property type="entry name" value="Calmodulin-regulated spectrin-associated protein 3 isoform 2"/>
    <property type="match status" value="1"/>
</dbReference>
<evidence type="ECO:0000256" key="3">
    <source>
        <dbReference type="ARBA" id="ARBA00022701"/>
    </source>
</evidence>
<dbReference type="SMART" id="SM01051">
    <property type="entry name" value="CAMSAP_CKK"/>
    <property type="match status" value="1"/>
</dbReference>
<dbReference type="GO" id="GO:0007026">
    <property type="term" value="P:negative regulation of microtubule depolymerization"/>
    <property type="evidence" value="ECO:0007669"/>
    <property type="project" value="TreeGrafter"/>
</dbReference>
<evidence type="ECO:0000313" key="11">
    <source>
        <dbReference type="Proteomes" id="UP001479290"/>
    </source>
</evidence>
<evidence type="ECO:0000256" key="7">
    <source>
        <dbReference type="SAM" id="MobiDB-lite"/>
    </source>
</evidence>
<dbReference type="InterPro" id="IPR014797">
    <property type="entry name" value="CKK_CAMSAP"/>
</dbReference>
<dbReference type="InterPro" id="IPR032940">
    <property type="entry name" value="CAMSAP"/>
</dbReference>
<dbReference type="SUPFAM" id="SSF47576">
    <property type="entry name" value="Calponin-homology domain, CH-domain"/>
    <property type="match status" value="1"/>
</dbReference>
<gene>
    <name evidence="10" type="ORF">ABG768_013484</name>
</gene>
<dbReference type="InterPro" id="IPR022613">
    <property type="entry name" value="CH_CAMSAP_2"/>
</dbReference>
<dbReference type="PANTHER" id="PTHR21595">
    <property type="entry name" value="PATRONIN"/>
    <property type="match status" value="1"/>
</dbReference>
<keyword evidence="5" id="KW-0206">Cytoskeleton</keyword>
<proteinExistence type="inferred from homology"/>
<evidence type="ECO:0000313" key="10">
    <source>
        <dbReference type="EMBL" id="KAK9980087.1"/>
    </source>
</evidence>
<dbReference type="InterPro" id="IPR001715">
    <property type="entry name" value="CH_dom"/>
</dbReference>
<comment type="domain">
    <text evidence="6">The CKK domain binds microtubules.</text>
</comment>
<evidence type="ECO:0000256" key="4">
    <source>
        <dbReference type="ARBA" id="ARBA00023054"/>
    </source>
</evidence>
<evidence type="ECO:0000256" key="6">
    <source>
        <dbReference type="PROSITE-ProRule" id="PRU00841"/>
    </source>
</evidence>
<keyword evidence="2" id="KW-0963">Cytoplasm</keyword>
<dbReference type="SUPFAM" id="SSF50346">
    <property type="entry name" value="PRC-barrel domain"/>
    <property type="match status" value="1"/>
</dbReference>
<keyword evidence="3 6" id="KW-0493">Microtubule</keyword>
<feature type="compositionally biased region" description="Polar residues" evidence="7">
    <location>
        <begin position="127"/>
        <end position="146"/>
    </location>
</feature>
<dbReference type="Gene3D" id="3.10.20.360">
    <property type="entry name" value="CKK domain"/>
    <property type="match status" value="1"/>
</dbReference>
<dbReference type="Pfam" id="PF11971">
    <property type="entry name" value="CAMSAP_CH"/>
    <property type="match status" value="1"/>
</dbReference>
<accession>A0AAW2B3S8</accession>
<evidence type="ECO:0000259" key="8">
    <source>
        <dbReference type="PROSITE" id="PS50021"/>
    </source>
</evidence>
<dbReference type="PANTHER" id="PTHR21595:SF1">
    <property type="entry name" value="CALMODULIN-REGULATED SPECTRIN-ASSOCIATED PROTEIN 2"/>
    <property type="match status" value="1"/>
</dbReference>
<protein>
    <submittedName>
        <fullName evidence="10">Uncharacterized protein</fullName>
    </submittedName>
</protein>